<reference evidence="1" key="1">
    <citation type="submission" date="2018-05" db="EMBL/GenBank/DDBJ databases">
        <authorList>
            <person name="Lanie J.A."/>
            <person name="Ng W.-L."/>
            <person name="Kazmierczak K.M."/>
            <person name="Andrzejewski T.M."/>
            <person name="Davidsen T.M."/>
            <person name="Wayne K.J."/>
            <person name="Tettelin H."/>
            <person name="Glass J.I."/>
            <person name="Rusch D."/>
            <person name="Podicherti R."/>
            <person name="Tsui H.-C.T."/>
            <person name="Winkler M.E."/>
        </authorList>
    </citation>
    <scope>NUCLEOTIDE SEQUENCE</scope>
</reference>
<dbReference type="AlphaFoldDB" id="A0A382JVI1"/>
<gene>
    <name evidence="1" type="ORF">METZ01_LOCUS267821</name>
</gene>
<dbReference type="EMBL" id="UINC01076114">
    <property type="protein sequence ID" value="SVC14967.1"/>
    <property type="molecule type" value="Genomic_DNA"/>
</dbReference>
<organism evidence="1">
    <name type="scientific">marine metagenome</name>
    <dbReference type="NCBI Taxonomy" id="408172"/>
    <lineage>
        <taxon>unclassified sequences</taxon>
        <taxon>metagenomes</taxon>
        <taxon>ecological metagenomes</taxon>
    </lineage>
</organism>
<proteinExistence type="predicted"/>
<protein>
    <submittedName>
        <fullName evidence="1">Uncharacterized protein</fullName>
    </submittedName>
</protein>
<sequence>MAIPFGDNTYSNSVPGCPTKRYICALALKRAYFNLLLKKKPKTVAFDAATRVFRYHYPKMSLTDAEHQTVEILKKL</sequence>
<name>A0A382JVI1_9ZZZZ</name>
<accession>A0A382JVI1</accession>
<evidence type="ECO:0000313" key="1">
    <source>
        <dbReference type="EMBL" id="SVC14967.1"/>
    </source>
</evidence>